<reference evidence="1" key="1">
    <citation type="submission" date="2025-08" db="UniProtKB">
        <authorList>
            <consortium name="Ensembl"/>
        </authorList>
    </citation>
    <scope>IDENTIFICATION</scope>
</reference>
<name>A0A674HP89_TAEGU</name>
<dbReference type="InParanoid" id="A0A674HP89"/>
<evidence type="ECO:0000313" key="2">
    <source>
        <dbReference type="Proteomes" id="UP000007754"/>
    </source>
</evidence>
<dbReference type="Ensembl" id="ENSTGUT00000028680.1">
    <property type="protein sequence ID" value="ENSTGUP00000036101.1"/>
    <property type="gene ID" value="ENSTGUG00000029417.1"/>
</dbReference>
<accession>A0A674HP89</accession>
<protein>
    <submittedName>
        <fullName evidence="1">Uncharacterized protein</fullName>
    </submittedName>
</protein>
<evidence type="ECO:0000313" key="1">
    <source>
        <dbReference type="Ensembl" id="ENSTGUP00000036101.1"/>
    </source>
</evidence>
<organism evidence="1 2">
    <name type="scientific">Taeniopygia guttata</name>
    <name type="common">Zebra finch</name>
    <name type="synonym">Poephila guttata</name>
    <dbReference type="NCBI Taxonomy" id="59729"/>
    <lineage>
        <taxon>Eukaryota</taxon>
        <taxon>Metazoa</taxon>
        <taxon>Chordata</taxon>
        <taxon>Craniata</taxon>
        <taxon>Vertebrata</taxon>
        <taxon>Euteleostomi</taxon>
        <taxon>Archelosauria</taxon>
        <taxon>Archosauria</taxon>
        <taxon>Dinosauria</taxon>
        <taxon>Saurischia</taxon>
        <taxon>Theropoda</taxon>
        <taxon>Coelurosauria</taxon>
        <taxon>Aves</taxon>
        <taxon>Neognathae</taxon>
        <taxon>Neoaves</taxon>
        <taxon>Telluraves</taxon>
        <taxon>Australaves</taxon>
        <taxon>Passeriformes</taxon>
        <taxon>Passeroidea</taxon>
        <taxon>Estrildidae</taxon>
        <taxon>Estrildinae</taxon>
        <taxon>Taeniopygia</taxon>
    </lineage>
</organism>
<dbReference type="Proteomes" id="UP000007754">
    <property type="component" value="Unplaced"/>
</dbReference>
<sequence>MALGKRHSLQHLYQRLPQNEELRLVLSCSLFLLRHTRNTLYSCCHTATPFTKVAPRSHWCGADHSVSSAEMITTERSPSLAAGLIPAALQRKPWITASSLPSTHCSHHQQLRAGLPDTALCQPADRSAVGTEVGHKRMLGPAALPALAGKRARENQGCLKRIL</sequence>
<proteinExistence type="predicted"/>
<dbReference type="AlphaFoldDB" id="A0A674HP89"/>
<keyword evidence="2" id="KW-1185">Reference proteome</keyword>
<reference evidence="1" key="2">
    <citation type="submission" date="2025-09" db="UniProtKB">
        <authorList>
            <consortium name="Ensembl"/>
        </authorList>
    </citation>
    <scope>IDENTIFICATION</scope>
</reference>